<dbReference type="AlphaFoldDB" id="A0A4R3MHW9"/>
<keyword evidence="3" id="KW-1185">Reference proteome</keyword>
<gene>
    <name evidence="2" type="ORF">EDC18_11117</name>
</gene>
<comment type="caution">
    <text evidence="2">The sequence shown here is derived from an EMBL/GenBank/DDBJ whole genome shotgun (WGS) entry which is preliminary data.</text>
</comment>
<reference evidence="2 3" key="1">
    <citation type="submission" date="2019-03" db="EMBL/GenBank/DDBJ databases">
        <title>Genomic Encyclopedia of Type Strains, Phase IV (KMG-IV): sequencing the most valuable type-strain genomes for metagenomic binning, comparative biology and taxonomic classification.</title>
        <authorList>
            <person name="Goeker M."/>
        </authorList>
    </citation>
    <scope>NUCLEOTIDE SEQUENCE [LARGE SCALE GENOMIC DNA]</scope>
    <source>
        <strain evidence="2 3">DSM 24629</strain>
    </source>
</reference>
<name>A0A4R3MHW9_9FIRM</name>
<evidence type="ECO:0000256" key="1">
    <source>
        <dbReference type="SAM" id="Phobius"/>
    </source>
</evidence>
<keyword evidence="1" id="KW-0472">Membrane</keyword>
<evidence type="ECO:0000313" key="3">
    <source>
        <dbReference type="Proteomes" id="UP000294902"/>
    </source>
</evidence>
<protein>
    <submittedName>
        <fullName evidence="2">Uncharacterized protein</fullName>
    </submittedName>
</protein>
<dbReference type="Proteomes" id="UP000294902">
    <property type="component" value="Unassembled WGS sequence"/>
</dbReference>
<accession>A0A4R3MHW9</accession>
<proteinExistence type="predicted"/>
<evidence type="ECO:0000313" key="2">
    <source>
        <dbReference type="EMBL" id="TCT12846.1"/>
    </source>
</evidence>
<sequence length="58" mass="6637">MGTLLSYLILFFILVCILLLPSYIKYNKSNYKNASGNSFIKSIFDKGNYGEFFNILVS</sequence>
<dbReference type="EMBL" id="SMAL01000011">
    <property type="protein sequence ID" value="TCT12846.1"/>
    <property type="molecule type" value="Genomic_DNA"/>
</dbReference>
<keyword evidence="1" id="KW-1133">Transmembrane helix</keyword>
<organism evidence="2 3">
    <name type="scientific">Natranaerovirga pectinivora</name>
    <dbReference type="NCBI Taxonomy" id="682400"/>
    <lineage>
        <taxon>Bacteria</taxon>
        <taxon>Bacillati</taxon>
        <taxon>Bacillota</taxon>
        <taxon>Clostridia</taxon>
        <taxon>Lachnospirales</taxon>
        <taxon>Natranaerovirgaceae</taxon>
        <taxon>Natranaerovirga</taxon>
    </lineage>
</organism>
<feature type="transmembrane region" description="Helical" evidence="1">
    <location>
        <begin position="6"/>
        <end position="24"/>
    </location>
</feature>
<keyword evidence="1" id="KW-0812">Transmembrane</keyword>